<evidence type="ECO:0000256" key="2">
    <source>
        <dbReference type="ARBA" id="ARBA00022475"/>
    </source>
</evidence>
<feature type="transmembrane region" description="Helical" evidence="7">
    <location>
        <begin position="65"/>
        <end position="84"/>
    </location>
</feature>
<feature type="transmembrane region" description="Helical" evidence="7">
    <location>
        <begin position="130"/>
        <end position="148"/>
    </location>
</feature>
<dbReference type="GO" id="GO:0005886">
    <property type="term" value="C:plasma membrane"/>
    <property type="evidence" value="ECO:0007669"/>
    <property type="project" value="UniProtKB-SubCell"/>
</dbReference>
<evidence type="ECO:0000256" key="4">
    <source>
        <dbReference type="ARBA" id="ARBA00022989"/>
    </source>
</evidence>
<keyword evidence="4 7" id="KW-1133">Transmembrane helix</keyword>
<keyword evidence="3 7" id="KW-0812">Transmembrane</keyword>
<evidence type="ECO:0000256" key="7">
    <source>
        <dbReference type="SAM" id="Phobius"/>
    </source>
</evidence>
<dbReference type="Proteomes" id="UP000032566">
    <property type="component" value="Unassembled WGS sequence"/>
</dbReference>
<dbReference type="GO" id="GO:0022904">
    <property type="term" value="P:respiratory electron transport chain"/>
    <property type="evidence" value="ECO:0007669"/>
    <property type="project" value="InterPro"/>
</dbReference>
<dbReference type="PANTHER" id="PTHR30485">
    <property type="entry name" value="NI/FE-HYDROGENASE 1 B-TYPE CYTOCHROME SUBUNIT"/>
    <property type="match status" value="1"/>
</dbReference>
<feature type="transmembrane region" description="Helical" evidence="7">
    <location>
        <begin position="218"/>
        <end position="235"/>
    </location>
</feature>
<reference evidence="9 10" key="1">
    <citation type="submission" date="2014-12" db="EMBL/GenBank/DDBJ databases">
        <title>Isolation of bacteria from lake water.</title>
        <authorList>
            <person name="Sheng K.-Y."/>
            <person name="Chin P.-S."/>
            <person name="Chan K.-G."/>
            <person name="Tan G.S."/>
        </authorList>
    </citation>
    <scope>NUCLEOTIDE SEQUENCE [LARGE SCALE GENOMIC DNA]</scope>
    <source>
        <strain evidence="9 10">KY4</strain>
    </source>
</reference>
<feature type="transmembrane region" description="Helical" evidence="7">
    <location>
        <begin position="168"/>
        <end position="190"/>
    </location>
</feature>
<dbReference type="Gene3D" id="1.20.950.20">
    <property type="entry name" value="Transmembrane di-heme cytochromes, Chain C"/>
    <property type="match status" value="1"/>
</dbReference>
<keyword evidence="5 7" id="KW-0472">Membrane</keyword>
<dbReference type="SUPFAM" id="SSF81342">
    <property type="entry name" value="Transmembrane di-heme cytochromes"/>
    <property type="match status" value="1"/>
</dbReference>
<evidence type="ECO:0000313" key="10">
    <source>
        <dbReference type="Proteomes" id="UP000032566"/>
    </source>
</evidence>
<evidence type="ECO:0000259" key="8">
    <source>
        <dbReference type="Pfam" id="PF01292"/>
    </source>
</evidence>
<dbReference type="PATRIC" id="fig|80878.5.peg.2967"/>
<organism evidence="9 10">
    <name type="scientific">Acidovorax temperans</name>
    <dbReference type="NCBI Taxonomy" id="80878"/>
    <lineage>
        <taxon>Bacteria</taxon>
        <taxon>Pseudomonadati</taxon>
        <taxon>Pseudomonadota</taxon>
        <taxon>Betaproteobacteria</taxon>
        <taxon>Burkholderiales</taxon>
        <taxon>Comamonadaceae</taxon>
        <taxon>Acidovorax</taxon>
    </lineage>
</organism>
<keyword evidence="10" id="KW-1185">Reference proteome</keyword>
<comment type="caution">
    <text evidence="9">The sequence shown here is derived from an EMBL/GenBank/DDBJ whole genome shotgun (WGS) entry which is preliminary data.</text>
</comment>
<evidence type="ECO:0000256" key="5">
    <source>
        <dbReference type="ARBA" id="ARBA00023136"/>
    </source>
</evidence>
<evidence type="ECO:0000256" key="6">
    <source>
        <dbReference type="SAM" id="MobiDB-lite"/>
    </source>
</evidence>
<gene>
    <name evidence="9" type="ORF">RP29_15325</name>
</gene>
<dbReference type="InterPro" id="IPR016174">
    <property type="entry name" value="Di-haem_cyt_TM"/>
</dbReference>
<dbReference type="RefSeq" id="WP_044400419.1">
    <property type="nucleotide sequence ID" value="NZ_JXYQ01000053.1"/>
</dbReference>
<evidence type="ECO:0000256" key="1">
    <source>
        <dbReference type="ARBA" id="ARBA00004651"/>
    </source>
</evidence>
<protein>
    <submittedName>
        <fullName evidence="9">Cytochrome B561</fullName>
    </submittedName>
</protein>
<dbReference type="OrthoDB" id="196472at2"/>
<evidence type="ECO:0000256" key="3">
    <source>
        <dbReference type="ARBA" id="ARBA00022692"/>
    </source>
</evidence>
<dbReference type="GO" id="GO:0009055">
    <property type="term" value="F:electron transfer activity"/>
    <property type="evidence" value="ECO:0007669"/>
    <property type="project" value="InterPro"/>
</dbReference>
<dbReference type="InterPro" id="IPR011577">
    <property type="entry name" value="Cyt_b561_bac/Ni-Hgenase"/>
</dbReference>
<sequence length="259" mass="28228">MTSNSLPHNAPPAPSGSAPSAPSSATTPRPTTRRVTDAATRMLHWLMALSFTGAYITADGERWRLVHVTLGYTLAGLLVARVLWGLFGPRQMSLSVLWRKLQGLPAWLQSLVAVRSPSALQAAWRPGQNLLMALAVGLILVSIVPLTLSGYAVWDEWGGEWLEEVHEFFGNAMLMVVLVHVGLIALLSALRRKNQALPMLTGRVQGPGPDLAKHNHRALAALVLACVLGFWAWQWNNAPVQPAATSWGWSENHDDDDDD</sequence>
<comment type="subcellular location">
    <subcellularLocation>
        <location evidence="1">Cell membrane</location>
        <topology evidence="1">Multi-pass membrane protein</topology>
    </subcellularLocation>
</comment>
<dbReference type="Pfam" id="PF01292">
    <property type="entry name" value="Ni_hydr_CYTB"/>
    <property type="match status" value="1"/>
</dbReference>
<feature type="domain" description="Cytochrome b561 bacterial/Ni-hydrogenase" evidence="8">
    <location>
        <begin position="36"/>
        <end position="202"/>
    </location>
</feature>
<evidence type="ECO:0000313" key="9">
    <source>
        <dbReference type="EMBL" id="KJA09740.1"/>
    </source>
</evidence>
<feature type="transmembrane region" description="Helical" evidence="7">
    <location>
        <begin position="42"/>
        <end position="58"/>
    </location>
</feature>
<dbReference type="AlphaFoldDB" id="A0A0D7K613"/>
<feature type="region of interest" description="Disordered" evidence="6">
    <location>
        <begin position="1"/>
        <end position="33"/>
    </location>
</feature>
<keyword evidence="2" id="KW-1003">Cell membrane</keyword>
<proteinExistence type="predicted"/>
<dbReference type="STRING" id="80878.RP29_15325"/>
<dbReference type="InterPro" id="IPR051542">
    <property type="entry name" value="Hydrogenase_cytochrome"/>
</dbReference>
<dbReference type="PANTHER" id="PTHR30485:SF2">
    <property type="entry name" value="BLL0597 PROTEIN"/>
    <property type="match status" value="1"/>
</dbReference>
<name>A0A0D7K613_9BURK</name>
<dbReference type="EMBL" id="JXYQ01000053">
    <property type="protein sequence ID" value="KJA09740.1"/>
    <property type="molecule type" value="Genomic_DNA"/>
</dbReference>
<dbReference type="GO" id="GO:0020037">
    <property type="term" value="F:heme binding"/>
    <property type="evidence" value="ECO:0007669"/>
    <property type="project" value="TreeGrafter"/>
</dbReference>
<feature type="compositionally biased region" description="Low complexity" evidence="6">
    <location>
        <begin position="15"/>
        <end position="30"/>
    </location>
</feature>
<accession>A0A0D7K613</accession>